<reference evidence="2 3" key="1">
    <citation type="journal article" date="2016" name="Microb. Cell Fact.">
        <title>Dissection of exopolysaccharide biosynthesis in Kozakia baliensis.</title>
        <authorList>
            <person name="Brandt J.U."/>
            <person name="Jakob F."/>
            <person name="Behr J."/>
            <person name="Geissler A.J."/>
            <person name="Vogel R.F."/>
        </authorList>
    </citation>
    <scope>NUCLEOTIDE SEQUENCE [LARGE SCALE GENOMIC DNA]</scope>
    <source>
        <strain evidence="2 3">DSM 14400</strain>
    </source>
</reference>
<name>A0A1D8UV59_9PROT</name>
<dbReference type="EMBL" id="CP014674">
    <property type="protein sequence ID" value="AOX17508.1"/>
    <property type="molecule type" value="Genomic_DNA"/>
</dbReference>
<proteinExistence type="predicted"/>
<organism evidence="2 3">
    <name type="scientific">Kozakia baliensis</name>
    <dbReference type="NCBI Taxonomy" id="153496"/>
    <lineage>
        <taxon>Bacteria</taxon>
        <taxon>Pseudomonadati</taxon>
        <taxon>Pseudomonadota</taxon>
        <taxon>Alphaproteobacteria</taxon>
        <taxon>Acetobacterales</taxon>
        <taxon>Acetobacteraceae</taxon>
        <taxon>Kozakia</taxon>
    </lineage>
</organism>
<evidence type="ECO:0000256" key="1">
    <source>
        <dbReference type="SAM" id="MobiDB-lite"/>
    </source>
</evidence>
<evidence type="ECO:0000313" key="3">
    <source>
        <dbReference type="Proteomes" id="UP000179145"/>
    </source>
</evidence>
<protein>
    <submittedName>
        <fullName evidence="2">Uncharacterized protein</fullName>
    </submittedName>
</protein>
<evidence type="ECO:0000313" key="2">
    <source>
        <dbReference type="EMBL" id="AOX17508.1"/>
    </source>
</evidence>
<sequence length="85" mass="9387">MTRHRFLVATDLVMSVICKRATESLKTAPEQPDTPWQPSASASGEIIPGKGGTRSLALPSNQDIHPRHATPRRTCKARALTIWRI</sequence>
<dbReference type="AlphaFoldDB" id="A0A1D8UV59"/>
<dbReference type="KEGG" id="kba:A0U89_10555"/>
<accession>A0A1D8UV59</accession>
<dbReference type="STRING" id="153496.A0U89_10555"/>
<gene>
    <name evidence="2" type="ORF">A0U89_10555</name>
</gene>
<feature type="region of interest" description="Disordered" evidence="1">
    <location>
        <begin position="23"/>
        <end position="71"/>
    </location>
</feature>
<dbReference type="RefSeq" id="WP_070403092.1">
    <property type="nucleotide sequence ID" value="NZ_BJVW01000001.1"/>
</dbReference>
<dbReference type="OrthoDB" id="5296315at2"/>
<keyword evidence="3" id="KW-1185">Reference proteome</keyword>
<dbReference type="Proteomes" id="UP000179145">
    <property type="component" value="Chromosome"/>
</dbReference>